<dbReference type="Proteomes" id="UP000324800">
    <property type="component" value="Unassembled WGS sequence"/>
</dbReference>
<proteinExistence type="predicted"/>
<dbReference type="OrthoDB" id="1101576at2759"/>
<dbReference type="EMBL" id="SNRW01006166">
    <property type="protein sequence ID" value="KAA6383596.1"/>
    <property type="molecule type" value="Genomic_DNA"/>
</dbReference>
<evidence type="ECO:0000313" key="2">
    <source>
        <dbReference type="Proteomes" id="UP000324800"/>
    </source>
</evidence>
<organism evidence="1 2">
    <name type="scientific">Streblomastix strix</name>
    <dbReference type="NCBI Taxonomy" id="222440"/>
    <lineage>
        <taxon>Eukaryota</taxon>
        <taxon>Metamonada</taxon>
        <taxon>Preaxostyla</taxon>
        <taxon>Oxymonadida</taxon>
        <taxon>Streblomastigidae</taxon>
        <taxon>Streblomastix</taxon>
    </lineage>
</organism>
<evidence type="ECO:0000313" key="1">
    <source>
        <dbReference type="EMBL" id="KAA6383596.1"/>
    </source>
</evidence>
<comment type="caution">
    <text evidence="1">The sequence shown here is derived from an EMBL/GenBank/DDBJ whole genome shotgun (WGS) entry which is preliminary data.</text>
</comment>
<reference evidence="1 2" key="1">
    <citation type="submission" date="2019-03" db="EMBL/GenBank/DDBJ databases">
        <title>Single cell metagenomics reveals metabolic interactions within the superorganism composed of flagellate Streblomastix strix and complex community of Bacteroidetes bacteria on its surface.</title>
        <authorList>
            <person name="Treitli S.C."/>
            <person name="Kolisko M."/>
            <person name="Husnik F."/>
            <person name="Keeling P."/>
            <person name="Hampl V."/>
        </authorList>
    </citation>
    <scope>NUCLEOTIDE SEQUENCE [LARGE SCALE GENOMIC DNA]</scope>
    <source>
        <strain evidence="1">ST1C</strain>
    </source>
</reference>
<sequence>MVEESIDITSLNEMIIFATYVTNDGVIHSVFIDIIPLDEKGATGQNIYDKFKRTFANNRFNIKHICSACVDGAAAMIDYDSEYGVQQIKDIYKQFKDFFGSSEIQVIDERKLAKEYLNEILKGVNVKQVCEFAVEDELFNQLEIAGLKEDFLA</sequence>
<dbReference type="AlphaFoldDB" id="A0A5J4VMD3"/>
<gene>
    <name evidence="1" type="ORF">EZS28_020881</name>
</gene>
<evidence type="ECO:0008006" key="3">
    <source>
        <dbReference type="Google" id="ProtNLM"/>
    </source>
</evidence>
<protein>
    <recommendedName>
        <fullName evidence="3">DUF4371 domain-containing protein</fullName>
    </recommendedName>
</protein>
<name>A0A5J4VMD3_9EUKA</name>
<accession>A0A5J4VMD3</accession>